<protein>
    <submittedName>
        <fullName evidence="1">Uncharacterized protein</fullName>
    </submittedName>
</protein>
<gene>
    <name evidence="1" type="ORF">IAC76_06960</name>
</gene>
<dbReference type="AlphaFoldDB" id="A0A9D9DPR4"/>
<proteinExistence type="predicted"/>
<evidence type="ECO:0000313" key="1">
    <source>
        <dbReference type="EMBL" id="MBO8431112.1"/>
    </source>
</evidence>
<reference evidence="1" key="2">
    <citation type="journal article" date="2021" name="PeerJ">
        <title>Extensive microbial diversity within the chicken gut microbiome revealed by metagenomics and culture.</title>
        <authorList>
            <person name="Gilroy R."/>
            <person name="Ravi A."/>
            <person name="Getino M."/>
            <person name="Pursley I."/>
            <person name="Horton D.L."/>
            <person name="Alikhan N.F."/>
            <person name="Baker D."/>
            <person name="Gharbi K."/>
            <person name="Hall N."/>
            <person name="Watson M."/>
            <person name="Adriaenssens E.M."/>
            <person name="Foster-Nyarko E."/>
            <person name="Jarju S."/>
            <person name="Secka A."/>
            <person name="Antonio M."/>
            <person name="Oren A."/>
            <person name="Chaudhuri R.R."/>
            <person name="La Ragione R."/>
            <person name="Hildebrand F."/>
            <person name="Pallen M.J."/>
        </authorList>
    </citation>
    <scope>NUCLEOTIDE SEQUENCE</scope>
    <source>
        <strain evidence="1">10192</strain>
    </source>
</reference>
<reference evidence="1" key="1">
    <citation type="submission" date="2020-10" db="EMBL/GenBank/DDBJ databases">
        <authorList>
            <person name="Gilroy R."/>
        </authorList>
    </citation>
    <scope>NUCLEOTIDE SEQUENCE</scope>
    <source>
        <strain evidence="1">10192</strain>
    </source>
</reference>
<accession>A0A9D9DPR4</accession>
<dbReference type="Proteomes" id="UP000823632">
    <property type="component" value="Unassembled WGS sequence"/>
</dbReference>
<dbReference type="EMBL" id="JADIND010000151">
    <property type="protein sequence ID" value="MBO8431112.1"/>
    <property type="molecule type" value="Genomic_DNA"/>
</dbReference>
<evidence type="ECO:0000313" key="2">
    <source>
        <dbReference type="Proteomes" id="UP000823632"/>
    </source>
</evidence>
<organism evidence="1 2">
    <name type="scientific">Candidatus Scatousia excrementipullorum</name>
    <dbReference type="NCBI Taxonomy" id="2840936"/>
    <lineage>
        <taxon>Bacteria</taxon>
        <taxon>Candidatus Scatousia</taxon>
    </lineage>
</organism>
<comment type="caution">
    <text evidence="1">The sequence shown here is derived from an EMBL/GenBank/DDBJ whole genome shotgun (WGS) entry which is preliminary data.</text>
</comment>
<sequence>MQVLMNTVSPKYNAYNNFNNNKQQFNRQPSFGANTDEVVIKVVKKSNFLKKTITAIKSVPKKLTQASAWLVPKLFDNKFMDKLSVKLQNSDNLFKHFLAIGSAITSGMYMYKTLQNDKLDKDRKNTLAVNQFLTFVLSTAGAYALDGSINDWWQKMTAKYAAASLEDKTILTDFVKEFKEAKEENKKIKAFNKTAAAADKKDLKSVRADAFIKERLGNYLVDAADRKAFMDRIKGMSFLKSMLVFALVYRYIVPVAVTKPANILCEKYLAHKKNEEKNDD</sequence>
<name>A0A9D9DPR4_9BACT</name>